<protein>
    <submittedName>
        <fullName evidence="2">Uncharacterized protein</fullName>
    </submittedName>
</protein>
<gene>
    <name evidence="2" type="ORF">AVEN_12699_1</name>
</gene>
<evidence type="ECO:0000313" key="2">
    <source>
        <dbReference type="EMBL" id="GBL77049.1"/>
    </source>
</evidence>
<dbReference type="EMBL" id="BGPR01000011">
    <property type="protein sequence ID" value="GBL77049.1"/>
    <property type="molecule type" value="Genomic_DNA"/>
</dbReference>
<comment type="caution">
    <text evidence="2">The sequence shown here is derived from an EMBL/GenBank/DDBJ whole genome shotgun (WGS) entry which is preliminary data.</text>
</comment>
<evidence type="ECO:0000313" key="3">
    <source>
        <dbReference type="Proteomes" id="UP000499080"/>
    </source>
</evidence>
<keyword evidence="3" id="KW-1185">Reference proteome</keyword>
<sequence length="100" mass="11710">MHGESSMESDFELETLQLRSRDLTIWPPRNSEFEEKHDYDDREQVLFGVLCHQVHQWTVRLLDRSSCEGPVIKSRLWDWRVPGSKPDSTEDPPCMGPVAR</sequence>
<reference evidence="2 3" key="1">
    <citation type="journal article" date="2019" name="Sci. Rep.">
        <title>Orb-weaving spider Araneus ventricosus genome elucidates the spidroin gene catalogue.</title>
        <authorList>
            <person name="Kono N."/>
            <person name="Nakamura H."/>
            <person name="Ohtoshi R."/>
            <person name="Moran D.A.P."/>
            <person name="Shinohara A."/>
            <person name="Yoshida Y."/>
            <person name="Fujiwara M."/>
            <person name="Mori M."/>
            <person name="Tomita M."/>
            <person name="Arakawa K."/>
        </authorList>
    </citation>
    <scope>NUCLEOTIDE SEQUENCE [LARGE SCALE GENOMIC DNA]</scope>
</reference>
<evidence type="ECO:0000256" key="1">
    <source>
        <dbReference type="SAM" id="MobiDB-lite"/>
    </source>
</evidence>
<organism evidence="2 3">
    <name type="scientific">Araneus ventricosus</name>
    <name type="common">Orbweaver spider</name>
    <name type="synonym">Epeira ventricosa</name>
    <dbReference type="NCBI Taxonomy" id="182803"/>
    <lineage>
        <taxon>Eukaryota</taxon>
        <taxon>Metazoa</taxon>
        <taxon>Ecdysozoa</taxon>
        <taxon>Arthropoda</taxon>
        <taxon>Chelicerata</taxon>
        <taxon>Arachnida</taxon>
        <taxon>Araneae</taxon>
        <taxon>Araneomorphae</taxon>
        <taxon>Entelegynae</taxon>
        <taxon>Araneoidea</taxon>
        <taxon>Araneidae</taxon>
        <taxon>Araneus</taxon>
    </lineage>
</organism>
<proteinExistence type="predicted"/>
<dbReference type="Proteomes" id="UP000499080">
    <property type="component" value="Unassembled WGS sequence"/>
</dbReference>
<name>A0A4Y2ACK8_ARAVE</name>
<feature type="region of interest" description="Disordered" evidence="1">
    <location>
        <begin position="81"/>
        <end position="100"/>
    </location>
</feature>
<dbReference type="AlphaFoldDB" id="A0A4Y2ACK8"/>
<accession>A0A4Y2ACK8</accession>